<gene>
    <name evidence="1" type="ORF">PFISCL1PPCAC_23007</name>
</gene>
<organism evidence="1 2">
    <name type="scientific">Pristionchus fissidentatus</name>
    <dbReference type="NCBI Taxonomy" id="1538716"/>
    <lineage>
        <taxon>Eukaryota</taxon>
        <taxon>Metazoa</taxon>
        <taxon>Ecdysozoa</taxon>
        <taxon>Nematoda</taxon>
        <taxon>Chromadorea</taxon>
        <taxon>Rhabditida</taxon>
        <taxon>Rhabditina</taxon>
        <taxon>Diplogasteromorpha</taxon>
        <taxon>Diplogasteroidea</taxon>
        <taxon>Neodiplogasteridae</taxon>
        <taxon>Pristionchus</taxon>
    </lineage>
</organism>
<reference evidence="1" key="1">
    <citation type="submission" date="2023-10" db="EMBL/GenBank/DDBJ databases">
        <title>Genome assembly of Pristionchus species.</title>
        <authorList>
            <person name="Yoshida K."/>
            <person name="Sommer R.J."/>
        </authorList>
    </citation>
    <scope>NUCLEOTIDE SEQUENCE</scope>
    <source>
        <strain evidence="1">RS5133</strain>
    </source>
</reference>
<protein>
    <submittedName>
        <fullName evidence="1">Uncharacterized protein</fullName>
    </submittedName>
</protein>
<proteinExistence type="predicted"/>
<sequence>LDDDHLLRPADARPQQIVDAADLALYPVHEREVGDGIEESVVRPSISIVQLEKEHNRTELVDGTVVCPERNDEVVHATARARRSENNCGILPSRLRRDGRGVVGARLVQMEAAQFALLFEYVTNGERGADVGLHGGSRA</sequence>
<feature type="non-terminal residue" evidence="1">
    <location>
        <position position="1"/>
    </location>
</feature>
<feature type="non-terminal residue" evidence="1">
    <location>
        <position position="139"/>
    </location>
</feature>
<dbReference type="AlphaFoldDB" id="A0AAV5WME4"/>
<name>A0AAV5WME4_9BILA</name>
<evidence type="ECO:0000313" key="1">
    <source>
        <dbReference type="EMBL" id="GMT31710.1"/>
    </source>
</evidence>
<evidence type="ECO:0000313" key="2">
    <source>
        <dbReference type="Proteomes" id="UP001432322"/>
    </source>
</evidence>
<dbReference type="Proteomes" id="UP001432322">
    <property type="component" value="Unassembled WGS sequence"/>
</dbReference>
<keyword evidence="2" id="KW-1185">Reference proteome</keyword>
<accession>A0AAV5WME4</accession>
<dbReference type="EMBL" id="BTSY01000006">
    <property type="protein sequence ID" value="GMT31710.1"/>
    <property type="molecule type" value="Genomic_DNA"/>
</dbReference>
<comment type="caution">
    <text evidence="1">The sequence shown here is derived from an EMBL/GenBank/DDBJ whole genome shotgun (WGS) entry which is preliminary data.</text>
</comment>